<reference evidence="12 13" key="1">
    <citation type="submission" date="2019-09" db="EMBL/GenBank/DDBJ databases">
        <authorList>
            <person name="Chen X.-Y."/>
        </authorList>
    </citation>
    <scope>NUCLEOTIDE SEQUENCE [LARGE SCALE GENOMIC DNA]</scope>
    <source>
        <strain evidence="12 13">NY5</strain>
    </source>
</reference>
<evidence type="ECO:0000256" key="8">
    <source>
        <dbReference type="ARBA" id="ARBA00026100"/>
    </source>
</evidence>
<comment type="caution">
    <text evidence="12">The sequence shown here is derived from an EMBL/GenBank/DDBJ whole genome shotgun (WGS) entry which is preliminary data.</text>
</comment>
<keyword evidence="6 9" id="KW-0482">Metalloprotease</keyword>
<dbReference type="InterPro" id="IPR024077">
    <property type="entry name" value="Neurolysin/TOP_dom2"/>
</dbReference>
<dbReference type="InterPro" id="IPR001567">
    <property type="entry name" value="Pept_M3A_M3B_dom"/>
</dbReference>
<dbReference type="Pfam" id="PF19310">
    <property type="entry name" value="TOP_N"/>
    <property type="match status" value="1"/>
</dbReference>
<evidence type="ECO:0000256" key="6">
    <source>
        <dbReference type="ARBA" id="ARBA00023049"/>
    </source>
</evidence>
<dbReference type="GO" id="GO:0006508">
    <property type="term" value="P:proteolysis"/>
    <property type="evidence" value="ECO:0007669"/>
    <property type="project" value="UniProtKB-KW"/>
</dbReference>
<dbReference type="Pfam" id="PF01432">
    <property type="entry name" value="Peptidase_M3"/>
    <property type="match status" value="1"/>
</dbReference>
<keyword evidence="3 9" id="KW-0479">Metal-binding</keyword>
<dbReference type="Proteomes" id="UP000323708">
    <property type="component" value="Unassembled WGS sequence"/>
</dbReference>
<evidence type="ECO:0000259" key="10">
    <source>
        <dbReference type="Pfam" id="PF01432"/>
    </source>
</evidence>
<dbReference type="GO" id="GO:0046872">
    <property type="term" value="F:metal ion binding"/>
    <property type="evidence" value="ECO:0007669"/>
    <property type="project" value="UniProtKB-UniRule"/>
</dbReference>
<dbReference type="CDD" id="cd06456">
    <property type="entry name" value="M3A_DCP"/>
    <property type="match status" value="1"/>
</dbReference>
<accession>A0A5B0X0N7</accession>
<feature type="domain" description="Peptidase M3A/M3B catalytic" evidence="10">
    <location>
        <begin position="221"/>
        <end position="674"/>
    </location>
</feature>
<evidence type="ECO:0000256" key="5">
    <source>
        <dbReference type="ARBA" id="ARBA00022833"/>
    </source>
</evidence>
<evidence type="ECO:0000313" key="12">
    <source>
        <dbReference type="EMBL" id="KAA1192843.1"/>
    </source>
</evidence>
<dbReference type="Gene3D" id="1.20.1050.40">
    <property type="entry name" value="Endopeptidase. Chain P, domain 1"/>
    <property type="match status" value="1"/>
</dbReference>
<dbReference type="InterPro" id="IPR024080">
    <property type="entry name" value="Neurolysin/TOP_N"/>
</dbReference>
<dbReference type="EC" id="3.4.24.70" evidence="8"/>
<dbReference type="InterPro" id="IPR034005">
    <property type="entry name" value="M3A_DCP"/>
</dbReference>
<name>A0A5B0X0N7_9GAMM</name>
<evidence type="ECO:0000256" key="7">
    <source>
        <dbReference type="ARBA" id="ARBA00024603"/>
    </source>
</evidence>
<dbReference type="GO" id="GO:0004222">
    <property type="term" value="F:metalloendopeptidase activity"/>
    <property type="evidence" value="ECO:0007669"/>
    <property type="project" value="UniProtKB-EC"/>
</dbReference>
<comment type="cofactor">
    <cofactor evidence="9">
        <name>Zn(2+)</name>
        <dbReference type="ChEBI" id="CHEBI:29105"/>
    </cofactor>
    <text evidence="9">Binds 1 zinc ion.</text>
</comment>
<dbReference type="InterPro" id="IPR045090">
    <property type="entry name" value="Pept_M3A_M3B"/>
</dbReference>
<keyword evidence="13" id="KW-1185">Reference proteome</keyword>
<dbReference type="InterPro" id="IPR045666">
    <property type="entry name" value="OpdA_N"/>
</dbReference>
<keyword evidence="4 9" id="KW-0378">Hydrolase</keyword>
<gene>
    <name evidence="12" type="primary">prlC</name>
    <name evidence="12" type="ORF">F0M18_09325</name>
</gene>
<evidence type="ECO:0000256" key="4">
    <source>
        <dbReference type="ARBA" id="ARBA00022801"/>
    </source>
</evidence>
<dbReference type="InterPro" id="IPR024079">
    <property type="entry name" value="MetalloPept_cat_dom_sf"/>
</dbReference>
<protein>
    <recommendedName>
        <fullName evidence="8">oligopeptidase A</fullName>
        <ecNumber evidence="8">3.4.24.70</ecNumber>
    </recommendedName>
</protein>
<evidence type="ECO:0000256" key="9">
    <source>
        <dbReference type="RuleBase" id="RU003435"/>
    </source>
</evidence>
<sequence length="677" mass="75635">MEHVMLSLTELPVFSDIDTAQIEPTISGLIERNKQKIDRLLDSDKPFTVENLLQPIEELDDELSRVFSPVSHLNSVRNSDELRTAYNACLPLLSAYSTWMGQHEKLYQAYQQIADDAGNTPLSDAQRMAVDNALRDFRLAGVALPDEAKQRYGQLRAKLSNLGSKFGENVLDATNAWSKVVTREELQGLPDTALAAAEQAAAQAGKEGYLINLEFPSFYPVLTYCDNRELRREVYIANCTRASDQGPHAGSWDNAGTMVETLDLRRELATLLGFANYAELSLATKMAETPAGVIEFLEQLAEKSRPQAQQEWAELLDFAEQEYGAGDVQAWDVAYYSEKLKQQRYQVSQEDIRPYLPADKALAGMFAIVERLYGIKVDEVAEFDSYHPDVRLYNLSRDGELIAHFYLDLYARANKRGGAWMDSCRVRRVRGTELQLPVAYLVCNFTAPVGDEPALLTHNELTTLFHEFGHGLHHMLTRQTIAAVSGINGVPWDAVELPSQFLENWCWEPEALALISGHYQTGEPLPEALLEKMLAARNFQSAMQLARQLEFSLFDFLLHMHWTGGDAGTIQGVIDQVRARVGVVPAPDCNRFQNSFSHIFAGGYAAGYYSYKWAEVLSADAYSRFEEEGIFSADAGEAFRTEILEVGGAKDPMQAFVAFRGREPAIEALLRHSGIAA</sequence>
<evidence type="ECO:0000313" key="13">
    <source>
        <dbReference type="Proteomes" id="UP000323708"/>
    </source>
</evidence>
<evidence type="ECO:0000256" key="2">
    <source>
        <dbReference type="ARBA" id="ARBA00022670"/>
    </source>
</evidence>
<dbReference type="Gene3D" id="1.10.1370.10">
    <property type="entry name" value="Neurolysin, domain 3"/>
    <property type="match status" value="1"/>
</dbReference>
<dbReference type="NCBIfam" id="NF008159">
    <property type="entry name" value="PRK10911.1"/>
    <property type="match status" value="1"/>
</dbReference>
<keyword evidence="2 9" id="KW-0645">Protease</keyword>
<dbReference type="AlphaFoldDB" id="A0A5B0X0N7"/>
<comment type="catalytic activity">
    <reaction evidence="7">
        <text>Hydrolysis of oligopeptides, with broad specificity. Gly or Ala commonly occur as P1 or P1' residues, but more distant residues are also important, as is shown by the fact that Z-Gly-Pro-Gly-|-Gly-Pro-Ala is cleaved, but not Z-(Gly)(5).</text>
        <dbReference type="EC" id="3.4.24.70"/>
    </reaction>
</comment>
<feature type="domain" description="Oligopeptidase A N-terminal" evidence="11">
    <location>
        <begin position="29"/>
        <end position="149"/>
    </location>
</feature>
<dbReference type="FunFam" id="3.40.390.10:FF:000009">
    <property type="entry name" value="Oligopeptidase A"/>
    <property type="match status" value="1"/>
</dbReference>
<evidence type="ECO:0000256" key="1">
    <source>
        <dbReference type="ARBA" id="ARBA00006040"/>
    </source>
</evidence>
<dbReference type="GO" id="GO:0006518">
    <property type="term" value="P:peptide metabolic process"/>
    <property type="evidence" value="ECO:0007669"/>
    <property type="project" value="TreeGrafter"/>
</dbReference>
<keyword evidence="5 9" id="KW-0862">Zinc</keyword>
<dbReference type="PANTHER" id="PTHR11804:SF84">
    <property type="entry name" value="SACCHAROLYSIN"/>
    <property type="match status" value="1"/>
</dbReference>
<evidence type="ECO:0000259" key="11">
    <source>
        <dbReference type="Pfam" id="PF19310"/>
    </source>
</evidence>
<dbReference type="GO" id="GO:0005829">
    <property type="term" value="C:cytosol"/>
    <property type="evidence" value="ECO:0007669"/>
    <property type="project" value="UniProtKB-ARBA"/>
</dbReference>
<dbReference type="PANTHER" id="PTHR11804">
    <property type="entry name" value="PROTEASE M3 THIMET OLIGOPEPTIDASE-RELATED"/>
    <property type="match status" value="1"/>
</dbReference>
<comment type="similarity">
    <text evidence="1 9">Belongs to the peptidase M3 family.</text>
</comment>
<dbReference type="EMBL" id="VTUX01000003">
    <property type="protein sequence ID" value="KAA1192843.1"/>
    <property type="molecule type" value="Genomic_DNA"/>
</dbReference>
<evidence type="ECO:0000256" key="3">
    <source>
        <dbReference type="ARBA" id="ARBA00022723"/>
    </source>
</evidence>
<proteinExistence type="inferred from homology"/>
<organism evidence="12 13">
    <name type="scientific">Pseudohalioglobus sediminis</name>
    <dbReference type="NCBI Taxonomy" id="2606449"/>
    <lineage>
        <taxon>Bacteria</taxon>
        <taxon>Pseudomonadati</taxon>
        <taxon>Pseudomonadota</taxon>
        <taxon>Gammaproteobacteria</taxon>
        <taxon>Cellvibrionales</taxon>
        <taxon>Halieaceae</taxon>
        <taxon>Pseudohalioglobus</taxon>
    </lineage>
</organism>
<dbReference type="Gene3D" id="3.40.390.10">
    <property type="entry name" value="Collagenase (Catalytic Domain)"/>
    <property type="match status" value="1"/>
</dbReference>
<dbReference type="SUPFAM" id="SSF55486">
    <property type="entry name" value="Metalloproteases ('zincins'), catalytic domain"/>
    <property type="match status" value="1"/>
</dbReference>